<feature type="chain" id="PRO_5013349686" evidence="2">
    <location>
        <begin position="17"/>
        <end position="170"/>
    </location>
</feature>
<proteinExistence type="predicted"/>
<dbReference type="PROSITE" id="PS51257">
    <property type="entry name" value="PROKAR_LIPOPROTEIN"/>
    <property type="match status" value="1"/>
</dbReference>
<keyword evidence="1" id="KW-0472">Membrane</keyword>
<organism evidence="3 4">
    <name type="scientific">Capnocytophaga gingivalis</name>
    <dbReference type="NCBI Taxonomy" id="1017"/>
    <lineage>
        <taxon>Bacteria</taxon>
        <taxon>Pseudomonadati</taxon>
        <taxon>Bacteroidota</taxon>
        <taxon>Flavobacteriia</taxon>
        <taxon>Flavobacteriales</taxon>
        <taxon>Flavobacteriaceae</taxon>
        <taxon>Capnocytophaga</taxon>
    </lineage>
</organism>
<name>A0A250FMX7_9FLAO</name>
<dbReference type="KEGG" id="cgh:CGC50_00275"/>
<accession>A0A250FMX7</accession>
<dbReference type="EMBL" id="CP022386">
    <property type="protein sequence ID" value="ATA85725.1"/>
    <property type="molecule type" value="Genomic_DNA"/>
</dbReference>
<feature type="transmembrane region" description="Helical" evidence="1">
    <location>
        <begin position="141"/>
        <end position="162"/>
    </location>
</feature>
<dbReference type="AlphaFoldDB" id="A0A250FMX7"/>
<dbReference type="GeneID" id="84807002"/>
<evidence type="ECO:0000256" key="2">
    <source>
        <dbReference type="SAM" id="SignalP"/>
    </source>
</evidence>
<keyword evidence="1" id="KW-1133">Transmembrane helix</keyword>
<evidence type="ECO:0000313" key="4">
    <source>
        <dbReference type="Proteomes" id="UP000217250"/>
    </source>
</evidence>
<keyword evidence="1" id="KW-0812">Transmembrane</keyword>
<feature type="signal peptide" evidence="2">
    <location>
        <begin position="1"/>
        <end position="16"/>
    </location>
</feature>
<sequence length="170" mass="19569">MKNILLSLLLSLLAVACKSVKETQQSQEVTQRTRIDSIFVEKQVPLRDTVYINIPEIRTIKPECDSLCNEEVRKIMQQISVNRQQGEDSQGVYYNRYKGQLVVYQNIGARQSTYQGQFSGYSHTKAVEQTKIVKQYYVPKLVKILAFIGGGTILFGVFWIGFRIKEKIRL</sequence>
<evidence type="ECO:0000256" key="1">
    <source>
        <dbReference type="SAM" id="Phobius"/>
    </source>
</evidence>
<evidence type="ECO:0000313" key="3">
    <source>
        <dbReference type="EMBL" id="ATA85725.1"/>
    </source>
</evidence>
<dbReference type="Proteomes" id="UP000217250">
    <property type="component" value="Chromosome"/>
</dbReference>
<dbReference type="OrthoDB" id="1150509at2"/>
<keyword evidence="2" id="KW-0732">Signal</keyword>
<gene>
    <name evidence="3" type="ORF">CGC50_00275</name>
</gene>
<protein>
    <submittedName>
        <fullName evidence="3">Uncharacterized protein</fullName>
    </submittedName>
</protein>
<reference evidence="4" key="1">
    <citation type="submission" date="2017-06" db="EMBL/GenBank/DDBJ databases">
        <title>Capnocytophaga spp. assemblies.</title>
        <authorList>
            <person name="Gulvik C.A."/>
        </authorList>
    </citation>
    <scope>NUCLEOTIDE SEQUENCE [LARGE SCALE GENOMIC DNA]</scope>
    <source>
        <strain evidence="4">H1496</strain>
    </source>
</reference>
<dbReference type="RefSeq" id="WP_095909221.1">
    <property type="nucleotide sequence ID" value="NZ_CP022386.1"/>
</dbReference>